<accession>A0ABY7WM42</accession>
<feature type="signal peptide" evidence="1">
    <location>
        <begin position="1"/>
        <end position="23"/>
    </location>
</feature>
<feature type="chain" id="PRO_5045622978" evidence="1">
    <location>
        <begin position="24"/>
        <end position="250"/>
    </location>
</feature>
<protein>
    <submittedName>
        <fullName evidence="2">HmuY family protein</fullName>
    </submittedName>
</protein>
<evidence type="ECO:0000256" key="1">
    <source>
        <dbReference type="SAM" id="SignalP"/>
    </source>
</evidence>
<evidence type="ECO:0000313" key="3">
    <source>
        <dbReference type="Proteomes" id="UP001221558"/>
    </source>
</evidence>
<reference evidence="2 3" key="1">
    <citation type="submission" date="2023-02" db="EMBL/GenBank/DDBJ databases">
        <title>Genome sequence of Sphingobacterium sp. KACC 22765.</title>
        <authorList>
            <person name="Kim S."/>
            <person name="Heo J."/>
            <person name="Kwon S.-W."/>
        </authorList>
    </citation>
    <scope>NUCLEOTIDE SEQUENCE [LARGE SCALE GENOMIC DNA]</scope>
    <source>
        <strain evidence="2 3">KACC 22765</strain>
    </source>
</reference>
<dbReference type="InterPro" id="IPR025921">
    <property type="entry name" value="HmuY"/>
</dbReference>
<evidence type="ECO:0000313" key="2">
    <source>
        <dbReference type="EMBL" id="WDF69639.1"/>
    </source>
</evidence>
<sequence length="250" mass="28306">MTTKKNLLAYLFAGLFITFITGACNKNDAPVIEEKEEFTIINAYTKQDTNGVVYVTDYPLDPAQISDDLFAYDAYTYFDFNTHAFVSVDKVQSPTAWDIAFVGKDGDQLFTNGFQFNVRFEDPLEGDNRTAYLKSDFDSFNAVPAESEFTNRWSLRPGALSTIESSSIPNQYWATIDLSEEVGTLNVTPIADHLVVYKLTDGRYVKFKMISIYKGALTSPTQDDYKTKRGYISFKYYITEEGSTDLTTKK</sequence>
<dbReference type="Pfam" id="PF14064">
    <property type="entry name" value="HmuY"/>
    <property type="match status" value="1"/>
</dbReference>
<name>A0ABY7WM42_9SPHI</name>
<proteinExistence type="predicted"/>
<dbReference type="PROSITE" id="PS51257">
    <property type="entry name" value="PROKAR_LIPOPROTEIN"/>
    <property type="match status" value="1"/>
</dbReference>
<dbReference type="Proteomes" id="UP001221558">
    <property type="component" value="Chromosome"/>
</dbReference>
<organism evidence="2 3">
    <name type="scientific">Sphingobacterium oryzagri</name>
    <dbReference type="NCBI Taxonomy" id="3025669"/>
    <lineage>
        <taxon>Bacteria</taxon>
        <taxon>Pseudomonadati</taxon>
        <taxon>Bacteroidota</taxon>
        <taxon>Sphingobacteriia</taxon>
        <taxon>Sphingobacteriales</taxon>
        <taxon>Sphingobacteriaceae</taxon>
        <taxon>Sphingobacterium</taxon>
    </lineage>
</organism>
<gene>
    <name evidence="2" type="ORF">PQ465_04480</name>
</gene>
<dbReference type="RefSeq" id="WP_274268352.1">
    <property type="nucleotide sequence ID" value="NZ_CP117880.1"/>
</dbReference>
<keyword evidence="3" id="KW-1185">Reference proteome</keyword>
<keyword evidence="1" id="KW-0732">Signal</keyword>
<dbReference type="EMBL" id="CP117880">
    <property type="protein sequence ID" value="WDF69639.1"/>
    <property type="molecule type" value="Genomic_DNA"/>
</dbReference>